<feature type="transmembrane region" description="Helical" evidence="7">
    <location>
        <begin position="42"/>
        <end position="62"/>
    </location>
</feature>
<evidence type="ECO:0000256" key="4">
    <source>
        <dbReference type="ARBA" id="ARBA00022692"/>
    </source>
</evidence>
<keyword evidence="3" id="KW-1003">Cell membrane</keyword>
<reference evidence="10 11" key="1">
    <citation type="submission" date="2017-03" db="EMBL/GenBank/DDBJ databases">
        <title>Whole genome sequence of Micromonospora wenchangensis, isolated from mangrove soil.</title>
        <authorList>
            <person name="Yang H."/>
        </authorList>
    </citation>
    <scope>NUCLEOTIDE SEQUENCE [LARGE SCALE GENOMIC DNA]</scope>
    <source>
        <strain evidence="10 11">CCTCC AA 2012002</strain>
    </source>
</reference>
<evidence type="ECO:0000256" key="5">
    <source>
        <dbReference type="ARBA" id="ARBA00022989"/>
    </source>
</evidence>
<feature type="region of interest" description="Disordered" evidence="8">
    <location>
        <begin position="1"/>
        <end position="31"/>
    </location>
</feature>
<evidence type="ECO:0000256" key="7">
    <source>
        <dbReference type="RuleBase" id="RU363032"/>
    </source>
</evidence>
<evidence type="ECO:0000313" key="10">
    <source>
        <dbReference type="EMBL" id="OWV02830.1"/>
    </source>
</evidence>
<feature type="transmembrane region" description="Helical" evidence="7">
    <location>
        <begin position="188"/>
        <end position="209"/>
    </location>
</feature>
<dbReference type="RefSeq" id="WP_088646294.1">
    <property type="nucleotide sequence ID" value="NZ_JBFAMK010000021.1"/>
</dbReference>
<proteinExistence type="inferred from homology"/>
<evidence type="ECO:0000256" key="6">
    <source>
        <dbReference type="ARBA" id="ARBA00023136"/>
    </source>
</evidence>
<feature type="transmembrane region" description="Helical" evidence="7">
    <location>
        <begin position="98"/>
        <end position="123"/>
    </location>
</feature>
<keyword evidence="6 7" id="KW-0472">Membrane</keyword>
<dbReference type="PANTHER" id="PTHR30193:SF37">
    <property type="entry name" value="INNER MEMBRANE ABC TRANSPORTER PERMEASE PROTEIN YCJO"/>
    <property type="match status" value="1"/>
</dbReference>
<evidence type="ECO:0000313" key="11">
    <source>
        <dbReference type="Proteomes" id="UP000197174"/>
    </source>
</evidence>
<comment type="caution">
    <text evidence="10">The sequence shown here is derived from an EMBL/GenBank/DDBJ whole genome shotgun (WGS) entry which is preliminary data.</text>
</comment>
<dbReference type="GO" id="GO:0005886">
    <property type="term" value="C:plasma membrane"/>
    <property type="evidence" value="ECO:0007669"/>
    <property type="project" value="UniProtKB-SubCell"/>
</dbReference>
<comment type="subcellular location">
    <subcellularLocation>
        <location evidence="1 7">Cell membrane</location>
        <topology evidence="1 7">Multi-pass membrane protein</topology>
    </subcellularLocation>
</comment>
<keyword evidence="2 7" id="KW-0813">Transport</keyword>
<evidence type="ECO:0000256" key="2">
    <source>
        <dbReference type="ARBA" id="ARBA00022448"/>
    </source>
</evidence>
<dbReference type="PANTHER" id="PTHR30193">
    <property type="entry name" value="ABC TRANSPORTER PERMEASE PROTEIN"/>
    <property type="match status" value="1"/>
</dbReference>
<dbReference type="Pfam" id="PF00528">
    <property type="entry name" value="BPD_transp_1"/>
    <property type="match status" value="1"/>
</dbReference>
<dbReference type="CDD" id="cd06261">
    <property type="entry name" value="TM_PBP2"/>
    <property type="match status" value="1"/>
</dbReference>
<feature type="transmembrane region" description="Helical" evidence="7">
    <location>
        <begin position="293"/>
        <end position="314"/>
    </location>
</feature>
<dbReference type="Gene3D" id="1.10.3720.10">
    <property type="entry name" value="MetI-like"/>
    <property type="match status" value="1"/>
</dbReference>
<accession>A0A2D0AWR3</accession>
<organism evidence="10 11">
    <name type="scientific">Micromonospora wenchangensis</name>
    <dbReference type="NCBI Taxonomy" id="1185415"/>
    <lineage>
        <taxon>Bacteria</taxon>
        <taxon>Bacillati</taxon>
        <taxon>Actinomycetota</taxon>
        <taxon>Actinomycetes</taxon>
        <taxon>Micromonosporales</taxon>
        <taxon>Micromonosporaceae</taxon>
        <taxon>Micromonospora</taxon>
    </lineage>
</organism>
<comment type="similarity">
    <text evidence="7">Belongs to the binding-protein-dependent transport system permease family.</text>
</comment>
<dbReference type="InterPro" id="IPR035906">
    <property type="entry name" value="MetI-like_sf"/>
</dbReference>
<dbReference type="PROSITE" id="PS50928">
    <property type="entry name" value="ABC_TM1"/>
    <property type="match status" value="1"/>
</dbReference>
<dbReference type="InterPro" id="IPR000515">
    <property type="entry name" value="MetI-like"/>
</dbReference>
<keyword evidence="11" id="KW-1185">Reference proteome</keyword>
<dbReference type="SUPFAM" id="SSF161098">
    <property type="entry name" value="MetI-like"/>
    <property type="match status" value="1"/>
</dbReference>
<dbReference type="EMBL" id="MZMV01000050">
    <property type="protein sequence ID" value="OWV02830.1"/>
    <property type="molecule type" value="Genomic_DNA"/>
</dbReference>
<gene>
    <name evidence="10" type="ORF">B5D80_24555</name>
</gene>
<dbReference type="OrthoDB" id="9804439at2"/>
<evidence type="ECO:0000256" key="8">
    <source>
        <dbReference type="SAM" id="MobiDB-lite"/>
    </source>
</evidence>
<dbReference type="AlphaFoldDB" id="A0A2D0AWR3"/>
<dbReference type="SUPFAM" id="SSF160964">
    <property type="entry name" value="MalF N-terminal region-like"/>
    <property type="match status" value="1"/>
</dbReference>
<feature type="transmembrane region" description="Helical" evidence="7">
    <location>
        <begin position="135"/>
        <end position="158"/>
    </location>
</feature>
<feature type="transmembrane region" description="Helical" evidence="7">
    <location>
        <begin position="246"/>
        <end position="266"/>
    </location>
</feature>
<keyword evidence="4 7" id="KW-0812">Transmembrane</keyword>
<evidence type="ECO:0000259" key="9">
    <source>
        <dbReference type="PROSITE" id="PS50928"/>
    </source>
</evidence>
<evidence type="ECO:0000256" key="3">
    <source>
        <dbReference type="ARBA" id="ARBA00022475"/>
    </source>
</evidence>
<dbReference type="InterPro" id="IPR051393">
    <property type="entry name" value="ABC_transporter_permease"/>
</dbReference>
<protein>
    <submittedName>
        <fullName evidence="10">Sugar ABC transporter permease</fullName>
    </submittedName>
</protein>
<keyword evidence="5 7" id="KW-1133">Transmembrane helix</keyword>
<dbReference type="GO" id="GO:0055085">
    <property type="term" value="P:transmembrane transport"/>
    <property type="evidence" value="ECO:0007669"/>
    <property type="project" value="InterPro"/>
</dbReference>
<evidence type="ECO:0000256" key="1">
    <source>
        <dbReference type="ARBA" id="ARBA00004651"/>
    </source>
</evidence>
<sequence>MTSALGSVPTGQGGTAPSPDRPTRPSPARAHRRRWARAGGTGWLFVLPAVLMYAVFVLRPLALTIQYSFYNWNGIGVARWAGLDNYLTVFTDSDLLKIIGNALVLIVFFSFVPVALGLLVASLVRRITTGVFGTVVRTVLFLPQVIPLVAAGIAWSWLLSSNGLVNQVLRAVGLGGVARAWLGDFDTALPAVGVIGAWVLLGLCTILLVTGMSKIDPALYEAARLDGAGPVREFFAVTLPSLRQEIGVCLTVTIIAALASFDIVYISTSGGPGLQTTVPGLEIYRLAFSQRQVGLASALAVVLMLLVVLCVLPIQRLTRGDKS</sequence>
<dbReference type="Proteomes" id="UP000197174">
    <property type="component" value="Unassembled WGS sequence"/>
</dbReference>
<feature type="domain" description="ABC transmembrane type-1" evidence="9">
    <location>
        <begin position="99"/>
        <end position="314"/>
    </location>
</feature>
<name>A0A2D0AWR3_9ACTN</name>